<evidence type="ECO:0000256" key="2">
    <source>
        <dbReference type="SAM" id="SignalP"/>
    </source>
</evidence>
<dbReference type="SUPFAM" id="SSF49899">
    <property type="entry name" value="Concanavalin A-like lectins/glucanases"/>
    <property type="match status" value="1"/>
</dbReference>
<organism evidence="4 5">
    <name type="scientific">Paragemmobacter aquarius</name>
    <dbReference type="NCBI Taxonomy" id="2169400"/>
    <lineage>
        <taxon>Bacteria</taxon>
        <taxon>Pseudomonadati</taxon>
        <taxon>Pseudomonadota</taxon>
        <taxon>Alphaproteobacteria</taxon>
        <taxon>Rhodobacterales</taxon>
        <taxon>Paracoccaceae</taxon>
        <taxon>Paragemmobacter</taxon>
    </lineage>
</organism>
<dbReference type="GO" id="GO:0005975">
    <property type="term" value="P:carbohydrate metabolic process"/>
    <property type="evidence" value="ECO:0007669"/>
    <property type="project" value="InterPro"/>
</dbReference>
<gene>
    <name evidence="4" type="ORF">HYN69_18700</name>
</gene>
<keyword evidence="4" id="KW-0614">Plasmid</keyword>
<evidence type="ECO:0000256" key="1">
    <source>
        <dbReference type="ARBA" id="ARBA00006865"/>
    </source>
</evidence>
<dbReference type="GO" id="GO:0004553">
    <property type="term" value="F:hydrolase activity, hydrolyzing O-glycosyl compounds"/>
    <property type="evidence" value="ECO:0007669"/>
    <property type="project" value="InterPro"/>
</dbReference>
<keyword evidence="5" id="KW-1185">Reference proteome</keyword>
<dbReference type="OrthoDB" id="7667126at2"/>
<name>A0A2S0US29_9RHOB</name>
<dbReference type="EMBL" id="CP028919">
    <property type="protein sequence ID" value="AWB50629.1"/>
    <property type="molecule type" value="Genomic_DNA"/>
</dbReference>
<dbReference type="InterPro" id="IPR000757">
    <property type="entry name" value="Beta-glucanase-like"/>
</dbReference>
<dbReference type="Proteomes" id="UP000244496">
    <property type="component" value="Plasmid unnamed1"/>
</dbReference>
<keyword evidence="2" id="KW-0732">Signal</keyword>
<accession>A0A2S0US29</accession>
<dbReference type="InterPro" id="IPR013320">
    <property type="entry name" value="ConA-like_dom_sf"/>
</dbReference>
<comment type="similarity">
    <text evidence="1">Belongs to the glycosyl hydrolase 16 family.</text>
</comment>
<feature type="chain" id="PRO_5015508876" description="GH16 domain-containing protein" evidence="2">
    <location>
        <begin position="18"/>
        <end position="243"/>
    </location>
</feature>
<protein>
    <recommendedName>
        <fullName evidence="3">GH16 domain-containing protein</fullName>
    </recommendedName>
</protein>
<sequence length="243" mass="26379">MKHIALSLVLLAHPVQALDLGKDWMVSDWPAGQSSIVQWSSANVRPGAEGIDLVLDRNPASAVGVETRPYLGGEVQSKGVADTGVWSWRARAPKMVEGAVFGMFLYRADHEKQPWREYDIEFVGGGTTDVELNIHFEDASGRHVSLLGGPKKIDLGFDAAAGFHDYEIEVQPERAIFRIDGKIVGNFGPSDVEGSVWSMGPLRSFVDLWAVQPAQAGWAGVWDFDGVPLTATLETVSLPPAAR</sequence>
<evidence type="ECO:0000313" key="4">
    <source>
        <dbReference type="EMBL" id="AWB50629.1"/>
    </source>
</evidence>
<dbReference type="AlphaFoldDB" id="A0A2S0US29"/>
<reference evidence="4 5" key="1">
    <citation type="submission" date="2018-04" db="EMBL/GenBank/DDBJ databases">
        <title>Genome sequencing of Gemmobacter.</title>
        <authorList>
            <person name="Yi H."/>
            <person name="Baek M.-G."/>
        </authorList>
    </citation>
    <scope>NUCLEOTIDE SEQUENCE [LARGE SCALE GENOMIC DNA]</scope>
    <source>
        <strain evidence="4 5">HYN0069</strain>
        <plasmid evidence="4 5">unnamed1</plasmid>
    </source>
</reference>
<dbReference type="RefSeq" id="WP_108437434.1">
    <property type="nucleotide sequence ID" value="NZ_CP028919.1"/>
</dbReference>
<dbReference type="Gene3D" id="2.60.120.200">
    <property type="match status" value="1"/>
</dbReference>
<evidence type="ECO:0000259" key="3">
    <source>
        <dbReference type="PROSITE" id="PS51762"/>
    </source>
</evidence>
<dbReference type="KEGG" id="geh:HYN69_18700"/>
<dbReference type="Pfam" id="PF00722">
    <property type="entry name" value="Glyco_hydro_16"/>
    <property type="match status" value="1"/>
</dbReference>
<dbReference type="PROSITE" id="PS51762">
    <property type="entry name" value="GH16_2"/>
    <property type="match status" value="1"/>
</dbReference>
<evidence type="ECO:0000313" key="5">
    <source>
        <dbReference type="Proteomes" id="UP000244496"/>
    </source>
</evidence>
<feature type="domain" description="GH16" evidence="3">
    <location>
        <begin position="22"/>
        <end position="241"/>
    </location>
</feature>
<proteinExistence type="inferred from homology"/>
<feature type="signal peptide" evidence="2">
    <location>
        <begin position="1"/>
        <end position="17"/>
    </location>
</feature>
<geneLocation type="plasmid" evidence="4 5">
    <name>unnamed1</name>
</geneLocation>